<dbReference type="EMBL" id="CDHN01000005">
    <property type="protein sequence ID" value="CEJ93519.1"/>
    <property type="molecule type" value="Genomic_DNA"/>
</dbReference>
<gene>
    <name evidence="3" type="ORF">VHEMI09100</name>
</gene>
<dbReference type="SUPFAM" id="SSF51735">
    <property type="entry name" value="NAD(P)-binding Rossmann-fold domains"/>
    <property type="match status" value="1"/>
</dbReference>
<dbReference type="PANTHER" id="PTHR43899:SF13">
    <property type="entry name" value="RH59310P"/>
    <property type="match status" value="1"/>
</dbReference>
<evidence type="ECO:0000313" key="3">
    <source>
        <dbReference type="EMBL" id="CEJ93519.1"/>
    </source>
</evidence>
<organism evidence="3 4">
    <name type="scientific">[Torrubiella] hemipterigena</name>
    <dbReference type="NCBI Taxonomy" id="1531966"/>
    <lineage>
        <taxon>Eukaryota</taxon>
        <taxon>Fungi</taxon>
        <taxon>Dikarya</taxon>
        <taxon>Ascomycota</taxon>
        <taxon>Pezizomycotina</taxon>
        <taxon>Sordariomycetes</taxon>
        <taxon>Hypocreomycetidae</taxon>
        <taxon>Hypocreales</taxon>
        <taxon>Clavicipitaceae</taxon>
        <taxon>Clavicipitaceae incertae sedis</taxon>
        <taxon>'Torrubiella' clade</taxon>
    </lineage>
</organism>
<dbReference type="Proteomes" id="UP000039046">
    <property type="component" value="Unassembled WGS sequence"/>
</dbReference>
<dbReference type="HOGENOM" id="CLU_1462328_0_0_1"/>
<keyword evidence="2" id="KW-0560">Oxidoreductase</keyword>
<protein>
    <submittedName>
        <fullName evidence="3">Uncharacterized protein</fullName>
    </submittedName>
</protein>
<proteinExistence type="inferred from homology"/>
<dbReference type="InterPro" id="IPR051019">
    <property type="entry name" value="VLCFA-Steroid_DH"/>
</dbReference>
<dbReference type="InterPro" id="IPR036291">
    <property type="entry name" value="NAD(P)-bd_dom_sf"/>
</dbReference>
<dbReference type="Pfam" id="PF00106">
    <property type="entry name" value="adh_short"/>
    <property type="match status" value="1"/>
</dbReference>
<comment type="similarity">
    <text evidence="1">Belongs to the short-chain dehydrogenases/reductases (SDR) family.</text>
</comment>
<dbReference type="Gene3D" id="3.40.50.720">
    <property type="entry name" value="NAD(P)-binding Rossmann-like Domain"/>
    <property type="match status" value="1"/>
</dbReference>
<sequence>MERVFACVGLVTAAIIAAKAFIFLRIYLLPSNLHRYIHNAADGRQAWVLVTGASDGIGRSLAQELAANGLNVVLHGRNREKLATVMSELQQLFPKRSFRILIADASQVRGLTHNKTHETGVDFESIKESLDDLHLTILINNAGGGPVNPVCLPFSESSEERVTANVSLNALFPAHLIRVLFTSSC</sequence>
<evidence type="ECO:0000256" key="2">
    <source>
        <dbReference type="ARBA" id="ARBA00023002"/>
    </source>
</evidence>
<dbReference type="AlphaFoldDB" id="A0A0A1TFF7"/>
<dbReference type="GO" id="GO:0016491">
    <property type="term" value="F:oxidoreductase activity"/>
    <property type="evidence" value="ECO:0007669"/>
    <property type="project" value="UniProtKB-KW"/>
</dbReference>
<dbReference type="OrthoDB" id="47007at2759"/>
<dbReference type="STRING" id="1531966.A0A0A1TFF7"/>
<name>A0A0A1TFF7_9HYPO</name>
<reference evidence="3 4" key="1">
    <citation type="journal article" date="2015" name="Genome Announc.">
        <title>Draft Genome Sequence and Gene Annotation of the Entomopathogenic Fungus Verticillium hemipterigenum.</title>
        <authorList>
            <person name="Horn F."/>
            <person name="Habel A."/>
            <person name="Scharf D.H."/>
            <person name="Dworschak J."/>
            <person name="Brakhage A.A."/>
            <person name="Guthke R."/>
            <person name="Hertweck C."/>
            <person name="Linde J."/>
        </authorList>
    </citation>
    <scope>NUCLEOTIDE SEQUENCE [LARGE SCALE GENOMIC DNA]</scope>
</reference>
<evidence type="ECO:0000256" key="1">
    <source>
        <dbReference type="ARBA" id="ARBA00006484"/>
    </source>
</evidence>
<keyword evidence="4" id="KW-1185">Reference proteome</keyword>
<dbReference type="GO" id="GO:0005783">
    <property type="term" value="C:endoplasmic reticulum"/>
    <property type="evidence" value="ECO:0007669"/>
    <property type="project" value="TreeGrafter"/>
</dbReference>
<accession>A0A0A1TFF7</accession>
<dbReference type="PRINTS" id="PR00081">
    <property type="entry name" value="GDHRDH"/>
</dbReference>
<dbReference type="InterPro" id="IPR002347">
    <property type="entry name" value="SDR_fam"/>
</dbReference>
<dbReference type="PANTHER" id="PTHR43899">
    <property type="entry name" value="RH59310P"/>
    <property type="match status" value="1"/>
</dbReference>
<evidence type="ECO:0000313" key="4">
    <source>
        <dbReference type="Proteomes" id="UP000039046"/>
    </source>
</evidence>